<evidence type="ECO:0000256" key="2">
    <source>
        <dbReference type="ARBA" id="ARBA00023125"/>
    </source>
</evidence>
<dbReference type="GO" id="GO:0003700">
    <property type="term" value="F:DNA-binding transcription factor activity"/>
    <property type="evidence" value="ECO:0007669"/>
    <property type="project" value="InterPro"/>
</dbReference>
<name>A0A5P2D5V3_STRVZ</name>
<dbReference type="InterPro" id="IPR050204">
    <property type="entry name" value="AraC_XylS_family_regulators"/>
</dbReference>
<dbReference type="SMART" id="SM00342">
    <property type="entry name" value="HTH_ARAC"/>
    <property type="match status" value="1"/>
</dbReference>
<dbReference type="Gene3D" id="1.10.10.60">
    <property type="entry name" value="Homeodomain-like"/>
    <property type="match status" value="1"/>
</dbReference>
<reference evidence="5 6" key="1">
    <citation type="submission" date="2018-05" db="EMBL/GenBank/DDBJ databases">
        <title>Streptomyces venezuelae.</title>
        <authorList>
            <person name="Kim W."/>
            <person name="Lee N."/>
            <person name="Cho B.-K."/>
        </authorList>
    </citation>
    <scope>NUCLEOTIDE SEQUENCE [LARGE SCALE GENOMIC DNA]</scope>
    <source>
        <strain evidence="5 6">ATCC 21782</strain>
    </source>
</reference>
<evidence type="ECO:0000313" key="5">
    <source>
        <dbReference type="EMBL" id="QES50514.1"/>
    </source>
</evidence>
<dbReference type="Proteomes" id="UP000325211">
    <property type="component" value="Chromosome"/>
</dbReference>
<evidence type="ECO:0000313" key="6">
    <source>
        <dbReference type="Proteomes" id="UP000325211"/>
    </source>
</evidence>
<sequence>MSSDHHDDFRASIGMLPMGAVGMSLLSMPAIRSERTPTLIRRSDPEAYELCLILGSDMWLEQRRSDARVRAGDLLLWDTSQPFDGRGLGIGPDRPSRAIIVHLPRAAVPLPEARINGLLARRLPTGTGMGALLAGFLRGAVDQADSWNGRDTVRLGSVAMELSTAFLAHHLDATAALPPETRRQTLLREVLGFIDLNLADPQLTPAAVAAFHHISVRYLHRLFEQQDATVAAWIRRRRLQRCQADLVNPLYGAQPVHAVGRRWGFVHPADFTRSFRREYGMTPTAYRRLGASGAVRPDTS</sequence>
<keyword evidence="1" id="KW-0805">Transcription regulation</keyword>
<dbReference type="Pfam" id="PF14525">
    <property type="entry name" value="AraC_binding_2"/>
    <property type="match status" value="1"/>
</dbReference>
<dbReference type="PANTHER" id="PTHR46796:SF6">
    <property type="entry name" value="ARAC SUBFAMILY"/>
    <property type="match status" value="1"/>
</dbReference>
<organism evidence="5 6">
    <name type="scientific">Streptomyces venezuelae</name>
    <dbReference type="NCBI Taxonomy" id="54571"/>
    <lineage>
        <taxon>Bacteria</taxon>
        <taxon>Bacillati</taxon>
        <taxon>Actinomycetota</taxon>
        <taxon>Actinomycetes</taxon>
        <taxon>Kitasatosporales</taxon>
        <taxon>Streptomycetaceae</taxon>
        <taxon>Streptomyces</taxon>
    </lineage>
</organism>
<keyword evidence="3" id="KW-0804">Transcription</keyword>
<dbReference type="EMBL" id="CP029190">
    <property type="protein sequence ID" value="QES50514.1"/>
    <property type="molecule type" value="Genomic_DNA"/>
</dbReference>
<accession>A0A5P2D5V3</accession>
<dbReference type="InterPro" id="IPR035418">
    <property type="entry name" value="AraC-bd_2"/>
</dbReference>
<dbReference type="SUPFAM" id="SSF46689">
    <property type="entry name" value="Homeodomain-like"/>
    <property type="match status" value="1"/>
</dbReference>
<protein>
    <submittedName>
        <fullName evidence="5">AraC family transcriptional regulator</fullName>
    </submittedName>
</protein>
<dbReference type="GO" id="GO:0043565">
    <property type="term" value="F:sequence-specific DNA binding"/>
    <property type="evidence" value="ECO:0007669"/>
    <property type="project" value="InterPro"/>
</dbReference>
<gene>
    <name evidence="5" type="ORF">DEJ50_24495</name>
</gene>
<evidence type="ECO:0000256" key="1">
    <source>
        <dbReference type="ARBA" id="ARBA00023015"/>
    </source>
</evidence>
<proteinExistence type="predicted"/>
<evidence type="ECO:0000259" key="4">
    <source>
        <dbReference type="PROSITE" id="PS01124"/>
    </source>
</evidence>
<dbReference type="Pfam" id="PF12833">
    <property type="entry name" value="HTH_18"/>
    <property type="match status" value="1"/>
</dbReference>
<keyword evidence="2" id="KW-0238">DNA-binding</keyword>
<dbReference type="AlphaFoldDB" id="A0A5P2D5V3"/>
<evidence type="ECO:0000256" key="3">
    <source>
        <dbReference type="ARBA" id="ARBA00023163"/>
    </source>
</evidence>
<feature type="domain" description="HTH araC/xylS-type" evidence="4">
    <location>
        <begin position="188"/>
        <end position="289"/>
    </location>
</feature>
<dbReference type="PROSITE" id="PS01124">
    <property type="entry name" value="HTH_ARAC_FAMILY_2"/>
    <property type="match status" value="1"/>
</dbReference>
<dbReference type="OrthoDB" id="9799345at2"/>
<dbReference type="PANTHER" id="PTHR46796">
    <property type="entry name" value="HTH-TYPE TRANSCRIPTIONAL ACTIVATOR RHAS-RELATED"/>
    <property type="match status" value="1"/>
</dbReference>
<dbReference type="InterPro" id="IPR018060">
    <property type="entry name" value="HTH_AraC"/>
</dbReference>
<dbReference type="InterPro" id="IPR009057">
    <property type="entry name" value="Homeodomain-like_sf"/>
</dbReference>